<evidence type="ECO:0000256" key="5">
    <source>
        <dbReference type="ARBA" id="ARBA00022741"/>
    </source>
</evidence>
<dbReference type="NCBIfam" id="NF003670">
    <property type="entry name" value="PRK05293.1"/>
    <property type="match status" value="1"/>
</dbReference>
<feature type="site" description="Could play a key role in the communication between the regulatory and the substrate sites" evidence="9">
    <location>
        <position position="97"/>
    </location>
</feature>
<dbReference type="Gene3D" id="2.160.10.10">
    <property type="entry name" value="Hexapeptide repeat proteins"/>
    <property type="match status" value="1"/>
</dbReference>
<dbReference type="CDD" id="cd02508">
    <property type="entry name" value="ADP_Glucose_PP"/>
    <property type="match status" value="1"/>
</dbReference>
<keyword evidence="6 9" id="KW-0067">ATP-binding</keyword>
<reference evidence="12 13" key="1">
    <citation type="submission" date="2024-03" db="EMBL/GenBank/DDBJ databases">
        <title>Human intestinal bacterial collection.</title>
        <authorList>
            <person name="Pauvert C."/>
            <person name="Hitch T.C.A."/>
            <person name="Clavel T."/>
        </authorList>
    </citation>
    <scope>NUCLEOTIDE SEQUENCE [LARGE SCALE GENOMIC DNA]</scope>
    <source>
        <strain evidence="12 13">CLA-JM-H11</strain>
    </source>
</reference>
<dbReference type="InterPro" id="IPR056818">
    <property type="entry name" value="GlmU/GlgC-like_hexapep"/>
</dbReference>
<evidence type="ECO:0000313" key="13">
    <source>
        <dbReference type="Proteomes" id="UP001477672"/>
    </source>
</evidence>
<comment type="function">
    <text evidence="9">Involved in the biosynthesis of ADP-glucose, a building block required for the elongation reactions to produce glycogen. Catalyzes the reaction between ATP and alpha-D-glucose 1-phosphate (G1P) to produce pyrophosphate and ADP-Glc.</text>
</comment>
<evidence type="ECO:0000313" key="12">
    <source>
        <dbReference type="EMBL" id="MEQ2520627.1"/>
    </source>
</evidence>
<dbReference type="PROSITE" id="PS00809">
    <property type="entry name" value="ADP_GLC_PYROPHOSPH_2"/>
    <property type="match status" value="1"/>
</dbReference>
<keyword evidence="13" id="KW-1185">Reference proteome</keyword>
<comment type="caution">
    <text evidence="12">The sequence shown here is derived from an EMBL/GenBank/DDBJ whole genome shotgun (WGS) entry which is preliminary data.</text>
</comment>
<comment type="similarity">
    <text evidence="1 9">Belongs to the bacterial/plant glucose-1-phosphate adenylyltransferase family.</text>
</comment>
<dbReference type="InterPro" id="IPR011831">
    <property type="entry name" value="ADP-Glc_PPase"/>
</dbReference>
<keyword evidence="7 9" id="KW-0320">Glycogen biosynthesis</keyword>
<evidence type="ECO:0000259" key="10">
    <source>
        <dbReference type="Pfam" id="PF00483"/>
    </source>
</evidence>
<dbReference type="InterPro" id="IPR005836">
    <property type="entry name" value="ADP_Glu_pyroP_CS"/>
</dbReference>
<evidence type="ECO:0000256" key="8">
    <source>
        <dbReference type="ARBA" id="ARBA00023277"/>
    </source>
</evidence>
<comment type="pathway">
    <text evidence="9">Glycan biosynthesis; glycogen biosynthesis.</text>
</comment>
<dbReference type="NCBIfam" id="TIGR02091">
    <property type="entry name" value="glgC"/>
    <property type="match status" value="1"/>
</dbReference>
<accession>A0ABV1GFL5</accession>
<comment type="catalytic activity">
    <reaction evidence="9">
        <text>alpha-D-glucose 1-phosphate + ATP + H(+) = ADP-alpha-D-glucose + diphosphate</text>
        <dbReference type="Rhea" id="RHEA:12120"/>
        <dbReference type="ChEBI" id="CHEBI:15378"/>
        <dbReference type="ChEBI" id="CHEBI:30616"/>
        <dbReference type="ChEBI" id="CHEBI:33019"/>
        <dbReference type="ChEBI" id="CHEBI:57498"/>
        <dbReference type="ChEBI" id="CHEBI:58601"/>
        <dbReference type="EC" id="2.7.7.27"/>
    </reaction>
</comment>
<dbReference type="PROSITE" id="PS00808">
    <property type="entry name" value="ADP_GLC_PYROPHOSPH_1"/>
    <property type="match status" value="1"/>
</dbReference>
<evidence type="ECO:0000256" key="3">
    <source>
        <dbReference type="ARBA" id="ARBA00022679"/>
    </source>
</evidence>
<dbReference type="PANTHER" id="PTHR43523">
    <property type="entry name" value="GLUCOSE-1-PHOSPHATE ADENYLYLTRANSFERASE-RELATED"/>
    <property type="match status" value="1"/>
</dbReference>
<evidence type="ECO:0000256" key="7">
    <source>
        <dbReference type="ARBA" id="ARBA00023056"/>
    </source>
</evidence>
<dbReference type="CDD" id="cd04651">
    <property type="entry name" value="LbH_G1P_AT_C"/>
    <property type="match status" value="1"/>
</dbReference>
<feature type="binding site" evidence="9">
    <location>
        <position position="189"/>
    </location>
    <ligand>
        <name>alpha-D-glucose 1-phosphate</name>
        <dbReference type="ChEBI" id="CHEBI:58601"/>
    </ligand>
</feature>
<dbReference type="PROSITE" id="PS00810">
    <property type="entry name" value="ADP_GLC_PYROPHOSPH_3"/>
    <property type="match status" value="1"/>
</dbReference>
<evidence type="ECO:0000259" key="11">
    <source>
        <dbReference type="Pfam" id="PF24894"/>
    </source>
</evidence>
<keyword evidence="3 9" id="KW-0808">Transferase</keyword>
<dbReference type="InterPro" id="IPR023049">
    <property type="entry name" value="GlgC_bac"/>
</dbReference>
<dbReference type="Pfam" id="PF00483">
    <property type="entry name" value="NTP_transferase"/>
    <property type="match status" value="1"/>
</dbReference>
<feature type="binding site" evidence="9">
    <location>
        <position position="163"/>
    </location>
    <ligand>
        <name>alpha-D-glucose 1-phosphate</name>
        <dbReference type="ChEBI" id="CHEBI:58601"/>
    </ligand>
</feature>
<dbReference type="Proteomes" id="UP001477672">
    <property type="component" value="Unassembled WGS sequence"/>
</dbReference>
<keyword evidence="5 9" id="KW-0547">Nucleotide-binding</keyword>
<evidence type="ECO:0000256" key="2">
    <source>
        <dbReference type="ARBA" id="ARBA00022600"/>
    </source>
</evidence>
<evidence type="ECO:0000256" key="1">
    <source>
        <dbReference type="ARBA" id="ARBA00010443"/>
    </source>
</evidence>
<comment type="subunit">
    <text evidence="9">Homotetramer.</text>
</comment>
<dbReference type="Gene3D" id="3.90.550.10">
    <property type="entry name" value="Spore Coat Polysaccharide Biosynthesis Protein SpsA, Chain A"/>
    <property type="match status" value="1"/>
</dbReference>
<dbReference type="PANTHER" id="PTHR43523:SF2">
    <property type="entry name" value="GLUCOSE-1-PHOSPHATE ADENYLYLTRANSFERASE"/>
    <property type="match status" value="1"/>
</dbReference>
<name>A0ABV1GFL5_9FIRM</name>
<keyword evidence="4 9" id="KW-0548">Nucleotidyltransferase</keyword>
<feature type="domain" description="Nucleotidyl transferase" evidence="10">
    <location>
        <begin position="6"/>
        <end position="258"/>
    </location>
</feature>
<proteinExistence type="inferred from homology"/>
<feature type="binding site" evidence="9">
    <location>
        <position position="98"/>
    </location>
    <ligand>
        <name>alpha-D-glucose 1-phosphate</name>
        <dbReference type="ChEBI" id="CHEBI:58601"/>
    </ligand>
</feature>
<sequence>MKECIAMLLAGGQGSRLYALTKKLAKPAVPFGGKYRIIDFPLSNCVNSGIDTVGVLTQYQPLLLNEYIGNGQPWDLDRQYGGVHVLPPYQTATGSDWYKGTANAIYQNINFIERYDPEYVIILSGDHIYKMDYSKMLEFHKEKQADCSIAVMEVPWEEASRFGIMTADENSTITKFEEKPKQPQSNLASMGIYIFTWEKLRKYLTEDEADPNSSNDFGKNIIPNMLNAGEKMVAYPFEGYWKDVGTIDSLWEANMDLLDPNVPLDVWESDWKIYSRTSGRPGHYISEHAHVDNSMLTEGCLVEGTVCNSILFAGVSVGRGAMVESSILMPGAVVEEGAEVYYSIIAENVTVKKGAVVGARPETVEDKSKWGVAVVGEGRTIGAGAKVGPKAMLEKDVQDGEQLW</sequence>
<dbReference type="HAMAP" id="MF_00624">
    <property type="entry name" value="GlgC"/>
    <property type="match status" value="1"/>
</dbReference>
<gene>
    <name evidence="9" type="primary">glgC</name>
    <name evidence="12" type="ORF">WMO24_09330</name>
</gene>
<dbReference type="RefSeq" id="WP_349216173.1">
    <property type="nucleotide sequence ID" value="NZ_JBBMFA010000094.1"/>
</dbReference>
<evidence type="ECO:0000256" key="4">
    <source>
        <dbReference type="ARBA" id="ARBA00022695"/>
    </source>
</evidence>
<dbReference type="InterPro" id="IPR029044">
    <property type="entry name" value="Nucleotide-diphossugar_trans"/>
</dbReference>
<evidence type="ECO:0000256" key="6">
    <source>
        <dbReference type="ARBA" id="ARBA00022840"/>
    </source>
</evidence>
<evidence type="ECO:0000256" key="9">
    <source>
        <dbReference type="HAMAP-Rule" id="MF_00624"/>
    </source>
</evidence>
<dbReference type="SUPFAM" id="SSF53448">
    <property type="entry name" value="Nucleotide-diphospho-sugar transferases"/>
    <property type="match status" value="1"/>
</dbReference>
<dbReference type="SUPFAM" id="SSF51161">
    <property type="entry name" value="Trimeric LpxA-like enzymes"/>
    <property type="match status" value="1"/>
</dbReference>
<dbReference type="InterPro" id="IPR011004">
    <property type="entry name" value="Trimer_LpxA-like_sf"/>
</dbReference>
<feature type="domain" description="Glucose-1-phosphate adenylyltransferase/Bifunctional protein GlmU-like C-terminal hexapeptide" evidence="11">
    <location>
        <begin position="287"/>
        <end position="370"/>
    </location>
</feature>
<dbReference type="InterPro" id="IPR005835">
    <property type="entry name" value="NTP_transferase_dom"/>
</dbReference>
<dbReference type="Pfam" id="PF24894">
    <property type="entry name" value="Hexapep_GlmU"/>
    <property type="match status" value="1"/>
</dbReference>
<dbReference type="EMBL" id="JBBMFA010000094">
    <property type="protein sequence ID" value="MEQ2520627.1"/>
    <property type="molecule type" value="Genomic_DNA"/>
</dbReference>
<dbReference type="GO" id="GO:0008878">
    <property type="term" value="F:glucose-1-phosphate adenylyltransferase activity"/>
    <property type="evidence" value="ECO:0007669"/>
    <property type="project" value="UniProtKB-EC"/>
</dbReference>
<organism evidence="12 13">
    <name type="scientific">Ruthenibacterium intestinale</name>
    <dbReference type="NCBI Taxonomy" id="3133163"/>
    <lineage>
        <taxon>Bacteria</taxon>
        <taxon>Bacillati</taxon>
        <taxon>Bacillota</taxon>
        <taxon>Clostridia</taxon>
        <taxon>Eubacteriales</taxon>
        <taxon>Oscillospiraceae</taxon>
        <taxon>Ruthenibacterium</taxon>
    </lineage>
</organism>
<keyword evidence="2 9" id="KW-0321">Glycogen metabolism</keyword>
<feature type="site" description="Could play a key role in the communication between the regulatory and the substrate sites" evidence="9">
    <location>
        <position position="58"/>
    </location>
</feature>
<keyword evidence="8 9" id="KW-0119">Carbohydrate metabolism</keyword>
<protein>
    <recommendedName>
        <fullName evidence="9">Glucose-1-phosphate adenylyltransferase</fullName>
        <ecNumber evidence="9">2.7.7.27</ecNumber>
    </recommendedName>
    <alternativeName>
        <fullName evidence="9">ADP-glucose pyrophosphorylase</fullName>
        <shortName evidence="9">ADPGlc PPase</shortName>
    </alternativeName>
    <alternativeName>
        <fullName evidence="9">ADP-glucose synthase</fullName>
    </alternativeName>
</protein>
<dbReference type="EC" id="2.7.7.27" evidence="9"/>
<feature type="binding site" evidence="9">
    <location>
        <begin position="178"/>
        <end position="179"/>
    </location>
    <ligand>
        <name>alpha-D-glucose 1-phosphate</name>
        <dbReference type="ChEBI" id="CHEBI:58601"/>
    </ligand>
</feature>